<comment type="caution">
    <text evidence="6">The sequence shown here is derived from an EMBL/GenBank/DDBJ whole genome shotgun (WGS) entry which is preliminary data.</text>
</comment>
<sequence length="253" mass="28288">MGTRTEDVRLAYKTWKQVQEYLNYDQTVIIPVGANEQHGPSCPVVTDTLLAEHLALEVGRRQGVLVGPTLPIGDSLIHLGFPGTIAFRPSTLMSVIKDYVTSLHKAGFRRFFVVNGHGDNKPPLQSAFSELGEELSEIRYFVHDFWDFPNFREILNDEFGDPNGGHADACDASLLMAIDPSLVNESLLTSEFPKVRYWISRDLVDDLYTKSGVIGSDQRLASKEVGKKLLEEAIQCYSQLLMELMEVKEPALS</sequence>
<comment type="similarity">
    <text evidence="5">Belongs to the creatininase superfamily.</text>
</comment>
<accession>A0ABV5AHP9</accession>
<evidence type="ECO:0000313" key="6">
    <source>
        <dbReference type="EMBL" id="MFB5191771.1"/>
    </source>
</evidence>
<evidence type="ECO:0000256" key="3">
    <source>
        <dbReference type="ARBA" id="ARBA00022801"/>
    </source>
</evidence>
<dbReference type="InterPro" id="IPR003785">
    <property type="entry name" value="Creatininase/forma_Hydrolase"/>
</dbReference>
<keyword evidence="7" id="KW-1185">Reference proteome</keyword>
<dbReference type="Pfam" id="PF02633">
    <property type="entry name" value="Creatininase"/>
    <property type="match status" value="1"/>
</dbReference>
<keyword evidence="4" id="KW-0862">Zinc</keyword>
<dbReference type="EMBL" id="JBDXSU010000014">
    <property type="protein sequence ID" value="MFB5191771.1"/>
    <property type="molecule type" value="Genomic_DNA"/>
</dbReference>
<evidence type="ECO:0000313" key="7">
    <source>
        <dbReference type="Proteomes" id="UP001579974"/>
    </source>
</evidence>
<protein>
    <submittedName>
        <fullName evidence="6">Creatininase family protein</fullName>
    </submittedName>
</protein>
<organism evidence="6 7">
    <name type="scientific">Alicyclobacillus fastidiosus</name>
    <dbReference type="NCBI Taxonomy" id="392011"/>
    <lineage>
        <taxon>Bacteria</taxon>
        <taxon>Bacillati</taxon>
        <taxon>Bacillota</taxon>
        <taxon>Bacilli</taxon>
        <taxon>Bacillales</taxon>
        <taxon>Alicyclobacillaceae</taxon>
        <taxon>Alicyclobacillus</taxon>
    </lineage>
</organism>
<reference evidence="6 7" key="1">
    <citation type="journal article" date="2024" name="Int. J. Mol. Sci.">
        <title>Exploration of Alicyclobacillus spp. Genome in Search of Antibiotic Resistance.</title>
        <authorList>
            <person name="Bucka-Kolendo J."/>
            <person name="Kiousi D.E."/>
            <person name="Dekowska A."/>
            <person name="Mikolajczuk-Szczyrba A."/>
            <person name="Karadedos D.M."/>
            <person name="Michael P."/>
            <person name="Galanis A."/>
            <person name="Sokolowska B."/>
        </authorList>
    </citation>
    <scope>NUCLEOTIDE SEQUENCE [LARGE SCALE GENOMIC DNA]</scope>
    <source>
        <strain evidence="6 7">KKP 3000</strain>
    </source>
</reference>
<gene>
    <name evidence="6" type="ORF">KKP3000_000552</name>
</gene>
<name>A0ABV5AHP9_9BACL</name>
<dbReference type="Proteomes" id="UP001579974">
    <property type="component" value="Unassembled WGS sequence"/>
</dbReference>
<evidence type="ECO:0000256" key="4">
    <source>
        <dbReference type="ARBA" id="ARBA00022833"/>
    </source>
</evidence>
<keyword evidence="2" id="KW-0479">Metal-binding</keyword>
<keyword evidence="3" id="KW-0378">Hydrolase</keyword>
<evidence type="ECO:0000256" key="2">
    <source>
        <dbReference type="ARBA" id="ARBA00022723"/>
    </source>
</evidence>
<dbReference type="InterPro" id="IPR024087">
    <property type="entry name" value="Creatininase-like_sf"/>
</dbReference>
<dbReference type="Gene3D" id="3.40.50.10310">
    <property type="entry name" value="Creatininase"/>
    <property type="match status" value="1"/>
</dbReference>
<dbReference type="PANTHER" id="PTHR35005">
    <property type="entry name" value="3-DEHYDRO-SCYLLO-INOSOSE HYDROLASE"/>
    <property type="match status" value="1"/>
</dbReference>
<dbReference type="PANTHER" id="PTHR35005:SF1">
    <property type="entry name" value="2-AMINO-5-FORMYLAMINO-6-RIBOSYLAMINOPYRIMIDIN-4(3H)-ONE 5'-MONOPHOSPHATE DEFORMYLASE"/>
    <property type="match status" value="1"/>
</dbReference>
<proteinExistence type="inferred from homology"/>
<dbReference type="SUPFAM" id="SSF102215">
    <property type="entry name" value="Creatininase"/>
    <property type="match status" value="1"/>
</dbReference>
<evidence type="ECO:0000256" key="5">
    <source>
        <dbReference type="ARBA" id="ARBA00024029"/>
    </source>
</evidence>
<dbReference type="RefSeq" id="WP_275476416.1">
    <property type="nucleotide sequence ID" value="NZ_CP162940.1"/>
</dbReference>
<evidence type="ECO:0000256" key="1">
    <source>
        <dbReference type="ARBA" id="ARBA00001947"/>
    </source>
</evidence>
<comment type="cofactor">
    <cofactor evidence="1">
        <name>Zn(2+)</name>
        <dbReference type="ChEBI" id="CHEBI:29105"/>
    </cofactor>
</comment>